<gene>
    <name evidence="2" type="ORF">VP01_1670g2</name>
</gene>
<protein>
    <submittedName>
        <fullName evidence="2">Uncharacterized protein</fullName>
    </submittedName>
</protein>
<reference evidence="2 3" key="1">
    <citation type="submission" date="2015-08" db="EMBL/GenBank/DDBJ databases">
        <title>Next Generation Sequencing and Analysis of the Genome of Puccinia sorghi L Schw, the Causal Agent of Maize Common Rust.</title>
        <authorList>
            <person name="Rochi L."/>
            <person name="Burguener G."/>
            <person name="Darino M."/>
            <person name="Turjanski A."/>
            <person name="Kreff E."/>
            <person name="Dieguez M.J."/>
            <person name="Sacco F."/>
        </authorList>
    </citation>
    <scope>NUCLEOTIDE SEQUENCE [LARGE SCALE GENOMIC DNA]</scope>
    <source>
        <strain evidence="2 3">RO10H11247</strain>
    </source>
</reference>
<organism evidence="2 3">
    <name type="scientific">Puccinia sorghi</name>
    <dbReference type="NCBI Taxonomy" id="27349"/>
    <lineage>
        <taxon>Eukaryota</taxon>
        <taxon>Fungi</taxon>
        <taxon>Dikarya</taxon>
        <taxon>Basidiomycota</taxon>
        <taxon>Pucciniomycotina</taxon>
        <taxon>Pucciniomycetes</taxon>
        <taxon>Pucciniales</taxon>
        <taxon>Pucciniaceae</taxon>
        <taxon>Puccinia</taxon>
    </lineage>
</organism>
<dbReference type="AlphaFoldDB" id="A0A0L6VG58"/>
<sequence>MPSLKSLTGDKTKNLIAVREKLNNLIAKASQNPTEKWPGNTEKGLAKLGLTLRIKSGNPAGINCRDFVGRPADMRNGQLQHILTAFGEGWVELLGSSRAPAPTTLGAVLGGKQSCRKEVSSPAAEGSPSSVPEGSPSSVQEQEAPRKKTNPPSNMPKSIKGTKRGVARTCSTKGTRAVRQPLRRGRRVAILSDDSESTASSSSISDQDENQDMENGSGPSEEEDGESDDVYNEFKIETLDGGAVSQCLCPWMNAS</sequence>
<dbReference type="EMBL" id="LAVV01006471">
    <property type="protein sequence ID" value="KNZ59738.1"/>
    <property type="molecule type" value="Genomic_DNA"/>
</dbReference>
<dbReference type="VEuPathDB" id="FungiDB:VP01_1670g2"/>
<comment type="caution">
    <text evidence="2">The sequence shown here is derived from an EMBL/GenBank/DDBJ whole genome shotgun (WGS) entry which is preliminary data.</text>
</comment>
<accession>A0A0L6VG58</accession>
<name>A0A0L6VG58_9BASI</name>
<evidence type="ECO:0000313" key="2">
    <source>
        <dbReference type="EMBL" id="KNZ59738.1"/>
    </source>
</evidence>
<feature type="compositionally biased region" description="Acidic residues" evidence="1">
    <location>
        <begin position="220"/>
        <end position="231"/>
    </location>
</feature>
<evidence type="ECO:0000313" key="3">
    <source>
        <dbReference type="Proteomes" id="UP000037035"/>
    </source>
</evidence>
<feature type="region of interest" description="Disordered" evidence="1">
    <location>
        <begin position="105"/>
        <end position="233"/>
    </location>
</feature>
<feature type="compositionally biased region" description="Low complexity" evidence="1">
    <location>
        <begin position="125"/>
        <end position="139"/>
    </location>
</feature>
<evidence type="ECO:0000256" key="1">
    <source>
        <dbReference type="SAM" id="MobiDB-lite"/>
    </source>
</evidence>
<proteinExistence type="predicted"/>
<keyword evidence="3" id="KW-1185">Reference proteome</keyword>
<dbReference type="Proteomes" id="UP000037035">
    <property type="component" value="Unassembled WGS sequence"/>
</dbReference>
<dbReference type="STRING" id="27349.A0A0L6VG58"/>